<gene>
    <name evidence="8" type="ORF">ILUMI_12938</name>
</gene>
<feature type="transmembrane region" description="Helical" evidence="7">
    <location>
        <begin position="44"/>
        <end position="71"/>
    </location>
</feature>
<evidence type="ECO:0000256" key="4">
    <source>
        <dbReference type="ARBA" id="ARBA00023170"/>
    </source>
</evidence>
<dbReference type="GO" id="GO:0004930">
    <property type="term" value="F:G protein-coupled receptor activity"/>
    <property type="evidence" value="ECO:0007669"/>
    <property type="project" value="UniProtKB-KW"/>
</dbReference>
<dbReference type="CDD" id="cd00637">
    <property type="entry name" value="7tm_classA_rhodopsin-like"/>
    <property type="match status" value="1"/>
</dbReference>
<dbReference type="GO" id="GO:0005886">
    <property type="term" value="C:plasma membrane"/>
    <property type="evidence" value="ECO:0007669"/>
    <property type="project" value="UniProtKB-SubCell"/>
</dbReference>
<evidence type="ECO:0000313" key="9">
    <source>
        <dbReference type="Proteomes" id="UP000801492"/>
    </source>
</evidence>
<evidence type="ECO:0000256" key="7">
    <source>
        <dbReference type="SAM" id="Phobius"/>
    </source>
</evidence>
<dbReference type="SUPFAM" id="SSF81321">
    <property type="entry name" value="Family A G protein-coupled receptor-like"/>
    <property type="match status" value="1"/>
</dbReference>
<keyword evidence="5" id="KW-0807">Transducer</keyword>
<dbReference type="Gene3D" id="1.20.1070.10">
    <property type="entry name" value="Rhodopsin 7-helix transmembrane proteins"/>
    <property type="match status" value="1"/>
</dbReference>
<sequence>MLQHIFAISGIVIILTGAAGVIADAAIIYGIFRFRRLRTIPNIFLANWAIANMLSIMILPTNLGVAMFGLFYEYLCLLVHATVTLHLAALLFGILLLFDWCTAVYYQRISEKLRKRYVTLIATLWSIVLLFYSLSAGLCISDVHYYFTVILFVIVYVINILIVIALQCSRIVQKFKANPITYPNLLTARLTVLTIITLSYLFGTIHLTLSYFDVYARHYNFIFTHIALILSAISVLSSSVVILGVVCWLDKDFRLCLFPKQNDLHERFENEVSEVEDNNKNSSPITYENPTHTVYTNHNNVN</sequence>
<comment type="subcellular location">
    <subcellularLocation>
        <location evidence="1">Cell membrane</location>
        <topology evidence="1">Multi-pass membrane protein</topology>
    </subcellularLocation>
</comment>
<feature type="transmembrane region" description="Helical" evidence="7">
    <location>
        <begin position="117"/>
        <end position="138"/>
    </location>
</feature>
<keyword evidence="9" id="KW-1185">Reference proteome</keyword>
<reference evidence="8" key="1">
    <citation type="submission" date="2019-08" db="EMBL/GenBank/DDBJ databases">
        <title>The genome of the North American firefly Photinus pyralis.</title>
        <authorList>
            <consortium name="Photinus pyralis genome working group"/>
            <person name="Fallon T.R."/>
            <person name="Sander Lower S.E."/>
            <person name="Weng J.-K."/>
        </authorList>
    </citation>
    <scope>NUCLEOTIDE SEQUENCE</scope>
    <source>
        <strain evidence="8">TRF0915ILg1</strain>
        <tissue evidence="8">Whole body</tissue>
    </source>
</reference>
<dbReference type="GO" id="GO:0043005">
    <property type="term" value="C:neuron projection"/>
    <property type="evidence" value="ECO:0007669"/>
    <property type="project" value="TreeGrafter"/>
</dbReference>
<evidence type="ECO:0008006" key="10">
    <source>
        <dbReference type="Google" id="ProtNLM"/>
    </source>
</evidence>
<dbReference type="PANTHER" id="PTHR24229">
    <property type="entry name" value="NEUROPEPTIDES RECEPTOR"/>
    <property type="match status" value="1"/>
</dbReference>
<evidence type="ECO:0000256" key="5">
    <source>
        <dbReference type="ARBA" id="ARBA00023224"/>
    </source>
</evidence>
<keyword evidence="7" id="KW-0472">Membrane</keyword>
<dbReference type="AlphaFoldDB" id="A0A8K0GBB6"/>
<dbReference type="Proteomes" id="UP000801492">
    <property type="component" value="Unassembled WGS sequence"/>
</dbReference>
<feature type="transmembrane region" description="Helical" evidence="7">
    <location>
        <begin position="144"/>
        <end position="166"/>
    </location>
</feature>
<dbReference type="EMBL" id="VTPC01008132">
    <property type="protein sequence ID" value="KAF2893234.1"/>
    <property type="molecule type" value="Genomic_DNA"/>
</dbReference>
<organism evidence="8 9">
    <name type="scientific">Ignelater luminosus</name>
    <name type="common">Cucubano</name>
    <name type="synonym">Pyrophorus luminosus</name>
    <dbReference type="NCBI Taxonomy" id="2038154"/>
    <lineage>
        <taxon>Eukaryota</taxon>
        <taxon>Metazoa</taxon>
        <taxon>Ecdysozoa</taxon>
        <taxon>Arthropoda</taxon>
        <taxon>Hexapoda</taxon>
        <taxon>Insecta</taxon>
        <taxon>Pterygota</taxon>
        <taxon>Neoptera</taxon>
        <taxon>Endopterygota</taxon>
        <taxon>Coleoptera</taxon>
        <taxon>Polyphaga</taxon>
        <taxon>Elateriformia</taxon>
        <taxon>Elateroidea</taxon>
        <taxon>Elateridae</taxon>
        <taxon>Agrypninae</taxon>
        <taxon>Pyrophorini</taxon>
        <taxon>Ignelater</taxon>
    </lineage>
</organism>
<keyword evidence="7" id="KW-0812">Transmembrane</keyword>
<keyword evidence="3" id="KW-0297">G-protein coupled receptor</keyword>
<comment type="caution">
    <text evidence="8">The sequence shown here is derived from an EMBL/GenBank/DDBJ whole genome shotgun (WGS) entry which is preliminary data.</text>
</comment>
<evidence type="ECO:0000256" key="3">
    <source>
        <dbReference type="ARBA" id="ARBA00023040"/>
    </source>
</evidence>
<dbReference type="GO" id="GO:0042277">
    <property type="term" value="F:peptide binding"/>
    <property type="evidence" value="ECO:0007669"/>
    <property type="project" value="TreeGrafter"/>
</dbReference>
<evidence type="ECO:0000256" key="1">
    <source>
        <dbReference type="ARBA" id="ARBA00004651"/>
    </source>
</evidence>
<evidence type="ECO:0000256" key="2">
    <source>
        <dbReference type="ARBA" id="ARBA00022475"/>
    </source>
</evidence>
<feature type="region of interest" description="Disordered" evidence="6">
    <location>
        <begin position="271"/>
        <end position="302"/>
    </location>
</feature>
<name>A0A8K0GBB6_IGNLU</name>
<dbReference type="PANTHER" id="PTHR24229:SF40">
    <property type="entry name" value="ALLATOSTATIN C RECEPTOR 1-RELATED"/>
    <property type="match status" value="1"/>
</dbReference>
<feature type="compositionally biased region" description="Low complexity" evidence="6">
    <location>
        <begin position="289"/>
        <end position="302"/>
    </location>
</feature>
<keyword evidence="2" id="KW-1003">Cell membrane</keyword>
<evidence type="ECO:0000256" key="6">
    <source>
        <dbReference type="SAM" id="MobiDB-lite"/>
    </source>
</evidence>
<feature type="transmembrane region" description="Helical" evidence="7">
    <location>
        <begin position="83"/>
        <end position="105"/>
    </location>
</feature>
<keyword evidence="7" id="KW-1133">Transmembrane helix</keyword>
<feature type="transmembrane region" description="Helical" evidence="7">
    <location>
        <begin position="6"/>
        <end position="32"/>
    </location>
</feature>
<evidence type="ECO:0000313" key="8">
    <source>
        <dbReference type="EMBL" id="KAF2893234.1"/>
    </source>
</evidence>
<feature type="transmembrane region" description="Helical" evidence="7">
    <location>
        <begin position="221"/>
        <end position="249"/>
    </location>
</feature>
<keyword evidence="4" id="KW-0675">Receptor</keyword>
<accession>A0A8K0GBB6</accession>
<feature type="transmembrane region" description="Helical" evidence="7">
    <location>
        <begin position="186"/>
        <end position="209"/>
    </location>
</feature>
<proteinExistence type="predicted"/>
<protein>
    <recommendedName>
        <fullName evidence="10">G-protein coupled receptors family 1 profile domain-containing protein</fullName>
    </recommendedName>
</protein>